<organism evidence="9 10">
    <name type="scientific">Pleomassaria siparia CBS 279.74</name>
    <dbReference type="NCBI Taxonomy" id="1314801"/>
    <lineage>
        <taxon>Eukaryota</taxon>
        <taxon>Fungi</taxon>
        <taxon>Dikarya</taxon>
        <taxon>Ascomycota</taxon>
        <taxon>Pezizomycotina</taxon>
        <taxon>Dothideomycetes</taxon>
        <taxon>Pleosporomycetidae</taxon>
        <taxon>Pleosporales</taxon>
        <taxon>Pleomassariaceae</taxon>
        <taxon>Pleomassaria</taxon>
    </lineage>
</organism>
<evidence type="ECO:0000259" key="8">
    <source>
        <dbReference type="Pfam" id="PF00117"/>
    </source>
</evidence>
<dbReference type="GO" id="GO:0004382">
    <property type="term" value="F:GDP phosphatase activity"/>
    <property type="evidence" value="ECO:0007669"/>
    <property type="project" value="TreeGrafter"/>
</dbReference>
<feature type="binding site" evidence="4">
    <location>
        <begin position="449"/>
        <end position="453"/>
    </location>
    <ligand>
        <name>ATP</name>
        <dbReference type="ChEBI" id="CHEBI:30616"/>
    </ligand>
</feature>
<keyword evidence="7" id="KW-0472">Membrane</keyword>
<keyword evidence="7" id="KW-0812">Transmembrane</keyword>
<dbReference type="CDD" id="cd01741">
    <property type="entry name" value="GATase1_1"/>
    <property type="match status" value="1"/>
</dbReference>
<reference evidence="9" key="1">
    <citation type="journal article" date="2020" name="Stud. Mycol.">
        <title>101 Dothideomycetes genomes: a test case for predicting lifestyles and emergence of pathogens.</title>
        <authorList>
            <person name="Haridas S."/>
            <person name="Albert R."/>
            <person name="Binder M."/>
            <person name="Bloem J."/>
            <person name="Labutti K."/>
            <person name="Salamov A."/>
            <person name="Andreopoulos B."/>
            <person name="Baker S."/>
            <person name="Barry K."/>
            <person name="Bills G."/>
            <person name="Bluhm B."/>
            <person name="Cannon C."/>
            <person name="Castanera R."/>
            <person name="Culley D."/>
            <person name="Daum C."/>
            <person name="Ezra D."/>
            <person name="Gonzalez J."/>
            <person name="Henrissat B."/>
            <person name="Kuo A."/>
            <person name="Liang C."/>
            <person name="Lipzen A."/>
            <person name="Lutzoni F."/>
            <person name="Magnuson J."/>
            <person name="Mondo S."/>
            <person name="Nolan M."/>
            <person name="Ohm R."/>
            <person name="Pangilinan J."/>
            <person name="Park H.-J."/>
            <person name="Ramirez L."/>
            <person name="Alfaro M."/>
            <person name="Sun H."/>
            <person name="Tritt A."/>
            <person name="Yoshinaga Y."/>
            <person name="Zwiers L.-H."/>
            <person name="Turgeon B."/>
            <person name="Goodwin S."/>
            <person name="Spatafora J."/>
            <person name="Crous P."/>
            <person name="Grigoriev I."/>
        </authorList>
    </citation>
    <scope>NUCLEOTIDE SEQUENCE</scope>
    <source>
        <strain evidence="9">CBS 279.74</strain>
    </source>
</reference>
<dbReference type="GO" id="GO:0005794">
    <property type="term" value="C:Golgi apparatus"/>
    <property type="evidence" value="ECO:0007669"/>
    <property type="project" value="TreeGrafter"/>
</dbReference>
<dbReference type="InterPro" id="IPR029062">
    <property type="entry name" value="Class_I_gatase-like"/>
</dbReference>
<feature type="active site" description="Proton acceptor" evidence="3">
    <location>
        <position position="412"/>
    </location>
</feature>
<feature type="compositionally biased region" description="Low complexity" evidence="6">
    <location>
        <begin position="957"/>
        <end position="966"/>
    </location>
</feature>
<dbReference type="Pfam" id="PF00117">
    <property type="entry name" value="GATase"/>
    <property type="match status" value="1"/>
</dbReference>
<dbReference type="Gene3D" id="3.30.420.150">
    <property type="entry name" value="Exopolyphosphatase. Domain 2"/>
    <property type="match status" value="1"/>
</dbReference>
<evidence type="ECO:0000256" key="5">
    <source>
        <dbReference type="RuleBase" id="RU003833"/>
    </source>
</evidence>
<dbReference type="OrthoDB" id="6372431at2759"/>
<dbReference type="CDD" id="cd24039">
    <property type="entry name" value="ASKHA_NBD_YND1-like"/>
    <property type="match status" value="1"/>
</dbReference>
<dbReference type="Gene3D" id="3.40.50.880">
    <property type="match status" value="1"/>
</dbReference>
<keyword evidence="10" id="KW-1185">Reference proteome</keyword>
<keyword evidence="7" id="KW-1133">Transmembrane helix</keyword>
<evidence type="ECO:0000256" key="2">
    <source>
        <dbReference type="ARBA" id="ARBA00022801"/>
    </source>
</evidence>
<dbReference type="GO" id="GO:0045134">
    <property type="term" value="F:UDP phosphatase activity"/>
    <property type="evidence" value="ECO:0007669"/>
    <property type="project" value="TreeGrafter"/>
</dbReference>
<feature type="region of interest" description="Disordered" evidence="6">
    <location>
        <begin position="865"/>
        <end position="913"/>
    </location>
</feature>
<accession>A0A6G1JRH2</accession>
<dbReference type="Pfam" id="PF01150">
    <property type="entry name" value="GDA1_CD39"/>
    <property type="match status" value="1"/>
</dbReference>
<dbReference type="GO" id="GO:0005524">
    <property type="term" value="F:ATP binding"/>
    <property type="evidence" value="ECO:0007669"/>
    <property type="project" value="UniProtKB-KW"/>
</dbReference>
<gene>
    <name evidence="9" type="ORF">K504DRAFT_520319</name>
</gene>
<protein>
    <recommendedName>
        <fullName evidence="8">Glutamine amidotransferase domain-containing protein</fullName>
    </recommendedName>
</protein>
<name>A0A6G1JRH2_9PLEO</name>
<dbReference type="InterPro" id="IPR017926">
    <property type="entry name" value="GATASE"/>
</dbReference>
<evidence type="ECO:0000256" key="4">
    <source>
        <dbReference type="PIRSR" id="PIRSR600407-2"/>
    </source>
</evidence>
<dbReference type="AlphaFoldDB" id="A0A6G1JRH2"/>
<dbReference type="Proteomes" id="UP000799428">
    <property type="component" value="Unassembled WGS sequence"/>
</dbReference>
<dbReference type="GO" id="GO:0006256">
    <property type="term" value="P:UDP catabolic process"/>
    <property type="evidence" value="ECO:0007669"/>
    <property type="project" value="TreeGrafter"/>
</dbReference>
<dbReference type="InterPro" id="IPR044992">
    <property type="entry name" value="ChyE-like"/>
</dbReference>
<keyword evidence="4" id="KW-0547">Nucleotide-binding</keyword>
<evidence type="ECO:0000256" key="7">
    <source>
        <dbReference type="SAM" id="Phobius"/>
    </source>
</evidence>
<feature type="domain" description="Glutamine amidotransferase" evidence="8">
    <location>
        <begin position="70"/>
        <end position="204"/>
    </location>
</feature>
<dbReference type="PANTHER" id="PTHR11782:SF121">
    <property type="entry name" value="NUCLEOSIDE-DIPHOSPHATASE MIG-23"/>
    <property type="match status" value="1"/>
</dbReference>
<dbReference type="PANTHER" id="PTHR11782">
    <property type="entry name" value="ADENOSINE/GUANOSINE DIPHOSPHATASE"/>
    <property type="match status" value="1"/>
</dbReference>
<dbReference type="GO" id="GO:0017111">
    <property type="term" value="F:ribonucleoside triphosphate phosphatase activity"/>
    <property type="evidence" value="ECO:0007669"/>
    <property type="project" value="TreeGrafter"/>
</dbReference>
<dbReference type="PROSITE" id="PS01238">
    <property type="entry name" value="GDA1_CD39_NTPASE"/>
    <property type="match status" value="1"/>
</dbReference>
<sequence length="972" mass="106895">MRPPLRIAILECDTPPDVVREQFGAYDKIFETLLHAAADSLEQPDVISSKRGLELSAFNMVQGTTYPDLDSIDAVLISGSKHDSFADTPWILRLVEFTKTLLAQDGIRIIGVCFGQQIIGRAAGVKVGRSDKGWEIAVLPMELSAKGKEIFQQDTLSIHQMHRDVVFEYPEGVEALGSSPKCNVQAMYKKGKFISVQGHPEFNEQIMTRLVKMRHGQGIFTDDLAKDALERAGNHHDGPRHLSDGKVYAITFSRPPPPPLVHDTDETCSVGRHGVILDAGSSGTRVHIYRWLNTDKARAKADQAQLHSLPVIETDKKWTKKIHPGISTFGDKPHDIGPDHLAELLSHALKYVPLEDVPNTPLFLLATAGMRILPPTQQKAVLAEVCDFARKTTQFQLPDCAVHVQVIPGETEGLYGWIAANYLLGGFDNPQDHDHGKGHHTYGFLDMGGASAQIAFAPNATEAEKHANDLTLLRLRSIDGAPMEYKVFVTTWLGFGVNQARQRYVKALLDSYPGNMVLPDPCLPSGLKVTKEGKPIKDGSHEHQGKEPLLIGTGKFSECMHRSYPLLEKEKECLDAPCLLNGQHVPAIDFDVNHFVGVSEYWHTTHEVFKKGHKDKAYDFKTYQQQVDKFCSQTWKDIEKGVAKQKWGHKVDESTAVEVCFKASWLINVLHDGIGVPRVGIEPLKGSKNTTKAMIDKAQDKGFLDPFQAVNKIKGVELSWTLGKMVLYAASEVSAPSTDALTVGFGSNVPGIPDDFQVPGGSYISSSDDGDDHWHDRLFSENPRRIPGFLIFVLIICLACFMLCGRERRKNTFQKMFRLFGRGAGRRGHGSLRRRRGFAGKLFGIGTAPAYERVLESGEGADDFQLGSLDGSSDNDHSDSSDGSRIGRTSGWATPQLKTSHDPGTPTHFDSGRDVVAQGVGLGLVSPAGFPNAIDRGGLMARTDSRERLAAGKKSRASSPSRLRSPMTSLKE</sequence>
<feature type="transmembrane region" description="Helical" evidence="7">
    <location>
        <begin position="786"/>
        <end position="805"/>
    </location>
</feature>
<dbReference type="GO" id="GO:0046036">
    <property type="term" value="P:CTP metabolic process"/>
    <property type="evidence" value="ECO:0007669"/>
    <property type="project" value="TreeGrafter"/>
</dbReference>
<feature type="region of interest" description="Disordered" evidence="6">
    <location>
        <begin position="931"/>
        <end position="972"/>
    </location>
</feature>
<dbReference type="InterPro" id="IPR000407">
    <property type="entry name" value="GDA1_CD39_NTPase"/>
</dbReference>
<evidence type="ECO:0000313" key="9">
    <source>
        <dbReference type="EMBL" id="KAF2703219.1"/>
    </source>
</evidence>
<dbReference type="Gene3D" id="3.30.420.40">
    <property type="match status" value="1"/>
</dbReference>
<keyword evidence="4" id="KW-0067">ATP-binding</keyword>
<dbReference type="SUPFAM" id="SSF52317">
    <property type="entry name" value="Class I glutamine amidotransferase-like"/>
    <property type="match status" value="1"/>
</dbReference>
<evidence type="ECO:0000256" key="6">
    <source>
        <dbReference type="SAM" id="MobiDB-lite"/>
    </source>
</evidence>
<dbReference type="GO" id="GO:0016020">
    <property type="term" value="C:membrane"/>
    <property type="evidence" value="ECO:0007669"/>
    <property type="project" value="TreeGrafter"/>
</dbReference>
<dbReference type="PROSITE" id="PS51273">
    <property type="entry name" value="GATASE_TYPE_1"/>
    <property type="match status" value="1"/>
</dbReference>
<keyword evidence="2 5" id="KW-0378">Hydrolase</keyword>
<dbReference type="EMBL" id="MU005788">
    <property type="protein sequence ID" value="KAF2703219.1"/>
    <property type="molecule type" value="Genomic_DNA"/>
</dbReference>
<evidence type="ECO:0000256" key="1">
    <source>
        <dbReference type="ARBA" id="ARBA00009283"/>
    </source>
</evidence>
<evidence type="ECO:0000256" key="3">
    <source>
        <dbReference type="PIRSR" id="PIRSR600407-1"/>
    </source>
</evidence>
<proteinExistence type="inferred from homology"/>
<comment type="similarity">
    <text evidence="1 5">Belongs to the GDA1/CD39 NTPase family.</text>
</comment>
<evidence type="ECO:0000313" key="10">
    <source>
        <dbReference type="Proteomes" id="UP000799428"/>
    </source>
</evidence>